<organism evidence="1">
    <name type="scientific">viral metagenome</name>
    <dbReference type="NCBI Taxonomy" id="1070528"/>
    <lineage>
        <taxon>unclassified sequences</taxon>
        <taxon>metagenomes</taxon>
        <taxon>organismal metagenomes</taxon>
    </lineage>
</organism>
<dbReference type="AlphaFoldDB" id="A0A6M3ISN7"/>
<proteinExistence type="predicted"/>
<gene>
    <name evidence="1" type="ORF">MM415B01090_0006</name>
</gene>
<name>A0A6M3ISN7_9ZZZZ</name>
<accession>A0A6M3ISN7</accession>
<protein>
    <submittedName>
        <fullName evidence="1">Uncharacterized protein</fullName>
    </submittedName>
</protein>
<evidence type="ECO:0000313" key="1">
    <source>
        <dbReference type="EMBL" id="QJA60590.1"/>
    </source>
</evidence>
<dbReference type="EMBL" id="MT141414">
    <property type="protein sequence ID" value="QJA60590.1"/>
    <property type="molecule type" value="Genomic_DNA"/>
</dbReference>
<sequence>MTQGEMERANILPPHPGGPTMQYGIMVGGPLNGDVMDVDVTTYKIIDKRDPNSWYSRLTEKLEPGFAATFTYLGVKVPPEEIQRRVLVLGDSPQSLNQWVGILVIDPEFFKEKEWFHEWIKDHDGG</sequence>
<reference evidence="1" key="1">
    <citation type="submission" date="2020-03" db="EMBL/GenBank/DDBJ databases">
        <title>The deep terrestrial virosphere.</title>
        <authorList>
            <person name="Holmfeldt K."/>
            <person name="Nilsson E."/>
            <person name="Simone D."/>
            <person name="Lopez-Fernandez M."/>
            <person name="Wu X."/>
            <person name="de Brujin I."/>
            <person name="Lundin D."/>
            <person name="Andersson A."/>
            <person name="Bertilsson S."/>
            <person name="Dopson M."/>
        </authorList>
    </citation>
    <scope>NUCLEOTIDE SEQUENCE</scope>
    <source>
        <strain evidence="1">MM415B01090</strain>
    </source>
</reference>